<evidence type="ECO:0000256" key="3">
    <source>
        <dbReference type="ARBA" id="ARBA00047417"/>
    </source>
</evidence>
<comment type="catalytic activity">
    <reaction evidence="2 4">
        <text>glutathione + H2O = L-cysteinylglycine + L-glutamate</text>
        <dbReference type="Rhea" id="RHEA:28807"/>
        <dbReference type="ChEBI" id="CHEBI:15377"/>
        <dbReference type="ChEBI" id="CHEBI:29985"/>
        <dbReference type="ChEBI" id="CHEBI:57925"/>
        <dbReference type="ChEBI" id="CHEBI:61694"/>
        <dbReference type="EC" id="3.4.19.13"/>
    </reaction>
</comment>
<dbReference type="InterPro" id="IPR000101">
    <property type="entry name" value="GGT_peptidase"/>
</dbReference>
<accession>A0ABX6M1G3</accession>
<dbReference type="Gene3D" id="1.10.246.130">
    <property type="match status" value="1"/>
</dbReference>
<comment type="catalytic activity">
    <reaction evidence="1 4">
        <text>an S-substituted glutathione + H2O = an S-substituted L-cysteinylglycine + L-glutamate</text>
        <dbReference type="Rhea" id="RHEA:59468"/>
        <dbReference type="ChEBI" id="CHEBI:15377"/>
        <dbReference type="ChEBI" id="CHEBI:29985"/>
        <dbReference type="ChEBI" id="CHEBI:90779"/>
        <dbReference type="ChEBI" id="CHEBI:143103"/>
        <dbReference type="EC" id="3.4.19.13"/>
    </reaction>
</comment>
<dbReference type="InterPro" id="IPR029055">
    <property type="entry name" value="Ntn_hydrolases_N"/>
</dbReference>
<organism evidence="5 6">
    <name type="scientific">Bacillus mojavensis</name>
    <dbReference type="NCBI Taxonomy" id="72360"/>
    <lineage>
        <taxon>Bacteria</taxon>
        <taxon>Bacillati</taxon>
        <taxon>Bacillota</taxon>
        <taxon>Bacilli</taxon>
        <taxon>Bacillales</taxon>
        <taxon>Bacillaceae</taxon>
        <taxon>Bacillus</taxon>
    </lineage>
</organism>
<comment type="pathway">
    <text evidence="4">Sulfur metabolism; glutathione metabolism.</text>
</comment>
<dbReference type="NCBIfam" id="TIGR00066">
    <property type="entry name" value="g_glut_trans"/>
    <property type="match status" value="1"/>
</dbReference>
<evidence type="ECO:0000256" key="4">
    <source>
        <dbReference type="RuleBase" id="RU368036"/>
    </source>
</evidence>
<dbReference type="PANTHER" id="PTHR43881">
    <property type="entry name" value="GAMMA-GLUTAMYLTRANSPEPTIDASE (AFU_ORTHOLOGUE AFUA_4G13580)"/>
    <property type="match status" value="1"/>
</dbReference>
<dbReference type="InterPro" id="IPR043138">
    <property type="entry name" value="GGT_lsub"/>
</dbReference>
<keyword evidence="4" id="KW-0317">Glutathione biosynthesis</keyword>
<keyword evidence="4" id="KW-0012">Acyltransferase</keyword>
<evidence type="ECO:0000313" key="6">
    <source>
        <dbReference type="Proteomes" id="UP000501048"/>
    </source>
</evidence>
<comment type="subunit">
    <text evidence="4">This enzyme consists of two polypeptide chains, which are synthesized in precursor form from a single polypeptide.</text>
</comment>
<dbReference type="PRINTS" id="PR01210">
    <property type="entry name" value="GGTRANSPTASE"/>
</dbReference>
<proteinExistence type="inferred from homology"/>
<comment type="PTM">
    <text evidence="4">Cleaved by autocatalysis into a large and a small subunit.</text>
</comment>
<gene>
    <name evidence="5" type="primary">hpxW</name>
    <name evidence="5" type="ORF">HC660_35070</name>
</gene>
<dbReference type="EMBL" id="CP051464">
    <property type="protein sequence ID" value="QJC97954.1"/>
    <property type="molecule type" value="Genomic_DNA"/>
</dbReference>
<dbReference type="InterPro" id="IPR043137">
    <property type="entry name" value="GGT_ssub_C"/>
</dbReference>
<evidence type="ECO:0000256" key="1">
    <source>
        <dbReference type="ARBA" id="ARBA00001049"/>
    </source>
</evidence>
<name>A0ABX6M1G3_BACMO</name>
<evidence type="ECO:0000256" key="2">
    <source>
        <dbReference type="ARBA" id="ARBA00001089"/>
    </source>
</evidence>
<protein>
    <recommendedName>
        <fullName evidence="4">Glutathione hydrolase proenzyme</fullName>
        <ecNumber evidence="4">2.3.2.2</ecNumber>
        <ecNumber evidence="4">3.4.19.13</ecNumber>
    </recommendedName>
    <component>
        <recommendedName>
            <fullName evidence="4">Glutathione hydrolase large chain</fullName>
        </recommendedName>
    </component>
    <component>
        <recommendedName>
            <fullName evidence="4">Glutathione hydrolase small chain</fullName>
        </recommendedName>
    </component>
</protein>
<keyword evidence="4" id="KW-0378">Hydrolase</keyword>
<keyword evidence="4" id="KW-0865">Zymogen</keyword>
<evidence type="ECO:0000313" key="5">
    <source>
        <dbReference type="EMBL" id="QJC97954.1"/>
    </source>
</evidence>
<dbReference type="Proteomes" id="UP000501048">
    <property type="component" value="Chromosome"/>
</dbReference>
<keyword evidence="4" id="KW-0808">Transferase</keyword>
<dbReference type="EC" id="3.4.19.13" evidence="4"/>
<dbReference type="PANTHER" id="PTHR43881:SF1">
    <property type="entry name" value="GAMMA-GLUTAMYLTRANSPEPTIDASE (AFU_ORTHOLOGUE AFUA_4G13580)"/>
    <property type="match status" value="1"/>
</dbReference>
<keyword evidence="6" id="KW-1185">Reference proteome</keyword>
<reference evidence="5 6" key="1">
    <citation type="submission" date="2020-04" db="EMBL/GenBank/DDBJ databases">
        <title>Plant growth promoting and environmental Bacillus: genomic and epigenetic comparison.</title>
        <authorList>
            <person name="Reva O.N."/>
            <person name="Lutz S."/>
            <person name="Ahrens C.H."/>
        </authorList>
    </citation>
    <scope>NUCLEOTIDE SEQUENCE [LARGE SCALE GENOMIC DNA]</scope>
    <source>
        <strain evidence="5 6">UCMB5075</strain>
    </source>
</reference>
<dbReference type="Pfam" id="PF01019">
    <property type="entry name" value="G_glu_transpept"/>
    <property type="match status" value="1"/>
</dbReference>
<dbReference type="SUPFAM" id="SSF56235">
    <property type="entry name" value="N-terminal nucleophile aminohydrolases (Ntn hydrolases)"/>
    <property type="match status" value="1"/>
</dbReference>
<dbReference type="Gene3D" id="3.60.20.40">
    <property type="match status" value="1"/>
</dbReference>
<comment type="similarity">
    <text evidence="4">Belongs to the gamma-glutamyltransferase family.</text>
</comment>
<dbReference type="EC" id="2.3.2.2" evidence="4"/>
<sequence length="560" mass="61702">MFTKRIKFVSFSSGSVDAKKQGLYNEENLLQRGLVMNRSIIGTKQMVVSPHYLASQAGNRILEKGGNAFDAAVAVSACLAVVYPHMTGLGGDSFWLTFHQKTKEVRVYNGSGRSGKNVTRDVYKGKTEIPLRGIDSAITVPGMVDSWDAVLKTYGRMSLSDVMEPALHYAENGFPVSADQCRHTATNLELLASTPYTADIFTKNGKAPLPGERFVQKELANCLTMIAEKGRSAFYEGDIAQRIVSYLQHNGSYMTLDDFTAHKGEWMEPVSCDYRGYIVYQAPPNSQGFTGLMTLNILENYDFSQIEHGSFTYYHVLVEALKNSFLDRNAVLTDPAFADIPLERLLDKSYARQLAEEIGYIAEPAESRPVGSDTAYAAVMDSDGNAVSFIQSLYFEFGSAVTAGDTGILMQNRGSFFSLDENHVNTLEPRKRSFHTLMPAMVCKNGEPKILYGTQGGEGQPQTQTAIITRMLDYGMDPQQAISEPRWVWGRTWGEDYEGLRVENRIAEKTVEMLKESGHLVETVSDYDPLMGHAAAIAVDEEGFLQGGADPRGDGAAVGI</sequence>
<comment type="catalytic activity">
    <reaction evidence="3 4">
        <text>an N-terminal (5-L-glutamyl)-[peptide] + an alpha-amino acid = 5-L-glutamyl amino acid + an N-terminal L-alpha-aminoacyl-[peptide]</text>
        <dbReference type="Rhea" id="RHEA:23904"/>
        <dbReference type="Rhea" id="RHEA-COMP:9780"/>
        <dbReference type="Rhea" id="RHEA-COMP:9795"/>
        <dbReference type="ChEBI" id="CHEBI:77644"/>
        <dbReference type="ChEBI" id="CHEBI:78597"/>
        <dbReference type="ChEBI" id="CHEBI:78599"/>
        <dbReference type="ChEBI" id="CHEBI:78608"/>
        <dbReference type="EC" id="2.3.2.2"/>
    </reaction>
</comment>
<dbReference type="InterPro" id="IPR052896">
    <property type="entry name" value="GGT-like_enzyme"/>
</dbReference>